<accession>A0ABW0I0U4</accession>
<protein>
    <submittedName>
        <fullName evidence="1">Uncharacterized protein</fullName>
    </submittedName>
</protein>
<keyword evidence="2" id="KW-1185">Reference proteome</keyword>
<dbReference type="Proteomes" id="UP001596113">
    <property type="component" value="Unassembled WGS sequence"/>
</dbReference>
<proteinExistence type="predicted"/>
<evidence type="ECO:0000313" key="1">
    <source>
        <dbReference type="EMBL" id="MFC5406914.1"/>
    </source>
</evidence>
<evidence type="ECO:0000313" key="2">
    <source>
        <dbReference type="Proteomes" id="UP001596113"/>
    </source>
</evidence>
<comment type="caution">
    <text evidence="1">The sequence shown here is derived from an EMBL/GenBank/DDBJ whole genome shotgun (WGS) entry which is preliminary data.</text>
</comment>
<dbReference type="EMBL" id="JBHSMI010000067">
    <property type="protein sequence ID" value="MFC5406914.1"/>
    <property type="molecule type" value="Genomic_DNA"/>
</dbReference>
<sequence>MANQRPKPGRADNKKFRIIGAKVANFSGSMGSGNNPTFHRLTVVWVQNNGVPFDTTGVFARLTRGNTLISIARFDRFGVVRFDNVRTLTNVSFTLRTFNANGVLFRTRTIPAGVQTFAIIG</sequence>
<name>A0ABW0I0U4_9BACL</name>
<reference evidence="2" key="1">
    <citation type="journal article" date="2019" name="Int. J. Syst. Evol. Microbiol.">
        <title>The Global Catalogue of Microorganisms (GCM) 10K type strain sequencing project: providing services to taxonomists for standard genome sequencing and annotation.</title>
        <authorList>
            <consortium name="The Broad Institute Genomics Platform"/>
            <consortium name="The Broad Institute Genome Sequencing Center for Infectious Disease"/>
            <person name="Wu L."/>
            <person name="Ma J."/>
        </authorList>
    </citation>
    <scope>NUCLEOTIDE SEQUENCE [LARGE SCALE GENOMIC DNA]</scope>
    <source>
        <strain evidence="2">CGMCC 1.18575</strain>
    </source>
</reference>
<dbReference type="RefSeq" id="WP_378139118.1">
    <property type="nucleotide sequence ID" value="NZ_JBHSMI010000067.1"/>
</dbReference>
<gene>
    <name evidence="1" type="ORF">ACFPOF_29670</name>
</gene>
<organism evidence="1 2">
    <name type="scientific">Cohnella soli</name>
    <dbReference type="NCBI Taxonomy" id="425005"/>
    <lineage>
        <taxon>Bacteria</taxon>
        <taxon>Bacillati</taxon>
        <taxon>Bacillota</taxon>
        <taxon>Bacilli</taxon>
        <taxon>Bacillales</taxon>
        <taxon>Paenibacillaceae</taxon>
        <taxon>Cohnella</taxon>
    </lineage>
</organism>